<dbReference type="EMBL" id="AEPO01000014">
    <property type="protein sequence ID" value="EFU62593.1"/>
    <property type="molecule type" value="Genomic_DNA"/>
</dbReference>
<organism evidence="1 2">
    <name type="scientific">Streptococcus oralis ATCC 49296</name>
    <dbReference type="NCBI Taxonomy" id="888049"/>
    <lineage>
        <taxon>Bacteria</taxon>
        <taxon>Bacillati</taxon>
        <taxon>Bacillota</taxon>
        <taxon>Bacilli</taxon>
        <taxon>Lactobacillales</taxon>
        <taxon>Streptococcaceae</taxon>
        <taxon>Streptococcus</taxon>
    </lineage>
</organism>
<reference evidence="1 2" key="1">
    <citation type="submission" date="2010-11" db="EMBL/GenBank/DDBJ databases">
        <authorList>
            <person name="Muzny D."/>
            <person name="Qin X."/>
            <person name="Deng J."/>
            <person name="Jiang H."/>
            <person name="Liu Y."/>
            <person name="Qu J."/>
            <person name="Song X.-Z."/>
            <person name="Zhang L."/>
            <person name="Thornton R."/>
            <person name="Coyle M."/>
            <person name="Francisco L."/>
            <person name="Jackson L."/>
            <person name="Javaid M."/>
            <person name="Korchina V."/>
            <person name="Kovar C."/>
            <person name="Mata R."/>
            <person name="Mathew T."/>
            <person name="Ngo R."/>
            <person name="Nguyen L."/>
            <person name="Nguyen N."/>
            <person name="Okwuonu G."/>
            <person name="Ongeri F."/>
            <person name="Pham C."/>
            <person name="Simmons D."/>
            <person name="Wilczek-Boney K."/>
            <person name="Hale W."/>
            <person name="Jakkamsetti A."/>
            <person name="Pham P."/>
            <person name="Ruth R."/>
            <person name="San Lucas F."/>
            <person name="Warren J."/>
            <person name="Zhang J."/>
            <person name="Zhao Z."/>
            <person name="Zhou C."/>
            <person name="Zhu D."/>
            <person name="Lee S."/>
            <person name="Bess C."/>
            <person name="Blankenburg K."/>
            <person name="Forbes L."/>
            <person name="Fu Q."/>
            <person name="Gubbala S."/>
            <person name="Hirani K."/>
            <person name="Jayaseelan J.C."/>
            <person name="Lara F."/>
            <person name="Munidasa M."/>
            <person name="Palculict T."/>
            <person name="Patil S."/>
            <person name="Pu L.-L."/>
            <person name="Saada N."/>
            <person name="Tang L."/>
            <person name="Weissenberger G."/>
            <person name="Zhu Y."/>
            <person name="Hemphill L."/>
            <person name="Shang Y."/>
            <person name="Youmans B."/>
            <person name="Ayvaz T."/>
            <person name="Ross M."/>
            <person name="Santibanez J."/>
            <person name="Aqrawi P."/>
            <person name="Gross S."/>
            <person name="Joshi V."/>
            <person name="Fowler G."/>
            <person name="Nazareth L."/>
            <person name="Reid J."/>
            <person name="Worley K."/>
            <person name="Petrosino J."/>
            <person name="Highlander S."/>
            <person name="Gibbs R."/>
        </authorList>
    </citation>
    <scope>NUCLEOTIDE SEQUENCE [LARGE SCALE GENOMIC DNA]</scope>
    <source>
        <strain evidence="1 2">ATCC 49296</strain>
    </source>
</reference>
<sequence length="65" mass="7764">MKFKKSQILKKLSMEYTVELTRLISNKLKESVGKNANSEQESFLFRIFFKKGLNKYSQNCFYMVK</sequence>
<proteinExistence type="predicted"/>
<evidence type="ECO:0000313" key="2">
    <source>
        <dbReference type="Proteomes" id="UP000004500"/>
    </source>
</evidence>
<name>E6KMY9_STROR</name>
<dbReference type="AlphaFoldDB" id="E6KMY9"/>
<accession>E6KMY9</accession>
<gene>
    <name evidence="1" type="ORF">HMPREF8578_1604</name>
</gene>
<evidence type="ECO:0000313" key="1">
    <source>
        <dbReference type="EMBL" id="EFU62593.1"/>
    </source>
</evidence>
<comment type="caution">
    <text evidence="1">The sequence shown here is derived from an EMBL/GenBank/DDBJ whole genome shotgun (WGS) entry which is preliminary data.</text>
</comment>
<dbReference type="HOGENOM" id="CLU_2848040_0_0_9"/>
<protein>
    <submittedName>
        <fullName evidence="1">Uncharacterized protein</fullName>
    </submittedName>
</protein>
<dbReference type="Proteomes" id="UP000004500">
    <property type="component" value="Unassembled WGS sequence"/>
</dbReference>